<feature type="domain" description="ABC transporter" evidence="4">
    <location>
        <begin position="31"/>
        <end position="169"/>
    </location>
</feature>
<evidence type="ECO:0000256" key="3">
    <source>
        <dbReference type="ARBA" id="ARBA00022840"/>
    </source>
</evidence>
<dbReference type="Pfam" id="PF00005">
    <property type="entry name" value="ABC_tran"/>
    <property type="match status" value="1"/>
</dbReference>
<dbReference type="EMBL" id="DRBC01000388">
    <property type="protein sequence ID" value="HDN85373.1"/>
    <property type="molecule type" value="Genomic_DNA"/>
</dbReference>
<dbReference type="PANTHER" id="PTHR42939:SF1">
    <property type="entry name" value="ABC TRANSPORTER ATP-BINDING PROTEIN ALBC-RELATED"/>
    <property type="match status" value="1"/>
</dbReference>
<feature type="non-terminal residue" evidence="5">
    <location>
        <position position="169"/>
    </location>
</feature>
<dbReference type="PANTHER" id="PTHR42939">
    <property type="entry name" value="ABC TRANSPORTER ATP-BINDING PROTEIN ALBC-RELATED"/>
    <property type="match status" value="1"/>
</dbReference>
<keyword evidence="1" id="KW-0813">Transport</keyword>
<dbReference type="InterPro" id="IPR003439">
    <property type="entry name" value="ABC_transporter-like_ATP-bd"/>
</dbReference>
<sequence length="169" mass="19013">MSSQSAIKIENLGKIYTGYQGFLKKKRVLALKKVNLEIKKGEIFGLLGLNAAGKTTILKILLGFIRPSWGKFKILGESTLTTGIRKKLGYLPEEPRIYEFLSAEEFLIFCGRLFGLNKKDIICRTKRLLELVKISSAAKKKIKEFSKGMSQRLSIASTLINDPEILLMD</sequence>
<dbReference type="SUPFAM" id="SSF52540">
    <property type="entry name" value="P-loop containing nucleoside triphosphate hydrolases"/>
    <property type="match status" value="1"/>
</dbReference>
<dbReference type="AlphaFoldDB" id="A0A7V0N223"/>
<keyword evidence="3 5" id="KW-0067">ATP-binding</keyword>
<name>A0A7V0N223_UNCAE</name>
<evidence type="ECO:0000256" key="1">
    <source>
        <dbReference type="ARBA" id="ARBA00022448"/>
    </source>
</evidence>
<protein>
    <submittedName>
        <fullName evidence="5">ABC transporter ATP-binding protein</fullName>
    </submittedName>
</protein>
<proteinExistence type="predicted"/>
<dbReference type="InterPro" id="IPR027417">
    <property type="entry name" value="P-loop_NTPase"/>
</dbReference>
<organism evidence="5">
    <name type="scientific">Aerophobetes bacterium</name>
    <dbReference type="NCBI Taxonomy" id="2030807"/>
    <lineage>
        <taxon>Bacteria</taxon>
        <taxon>Candidatus Aerophobota</taxon>
    </lineage>
</organism>
<evidence type="ECO:0000256" key="2">
    <source>
        <dbReference type="ARBA" id="ARBA00022741"/>
    </source>
</evidence>
<dbReference type="GO" id="GO:0016887">
    <property type="term" value="F:ATP hydrolysis activity"/>
    <property type="evidence" value="ECO:0007669"/>
    <property type="project" value="InterPro"/>
</dbReference>
<dbReference type="Gene3D" id="3.40.50.300">
    <property type="entry name" value="P-loop containing nucleotide triphosphate hydrolases"/>
    <property type="match status" value="1"/>
</dbReference>
<comment type="caution">
    <text evidence="5">The sequence shown here is derived from an EMBL/GenBank/DDBJ whole genome shotgun (WGS) entry which is preliminary data.</text>
</comment>
<evidence type="ECO:0000259" key="4">
    <source>
        <dbReference type="Pfam" id="PF00005"/>
    </source>
</evidence>
<reference evidence="5" key="1">
    <citation type="journal article" date="2020" name="mSystems">
        <title>Genome- and Community-Level Interaction Insights into Carbon Utilization and Element Cycling Functions of Hydrothermarchaeota in Hydrothermal Sediment.</title>
        <authorList>
            <person name="Zhou Z."/>
            <person name="Liu Y."/>
            <person name="Xu W."/>
            <person name="Pan J."/>
            <person name="Luo Z.H."/>
            <person name="Li M."/>
        </authorList>
    </citation>
    <scope>NUCLEOTIDE SEQUENCE [LARGE SCALE GENOMIC DNA]</scope>
    <source>
        <strain evidence="5">HyVt-219</strain>
    </source>
</reference>
<keyword evidence="2" id="KW-0547">Nucleotide-binding</keyword>
<dbReference type="InterPro" id="IPR051782">
    <property type="entry name" value="ABC_Transporter_VariousFunc"/>
</dbReference>
<gene>
    <name evidence="5" type="ORF">ENG47_06440</name>
</gene>
<accession>A0A7V0N223</accession>
<dbReference type="GO" id="GO:0005524">
    <property type="term" value="F:ATP binding"/>
    <property type="evidence" value="ECO:0007669"/>
    <property type="project" value="UniProtKB-KW"/>
</dbReference>
<dbReference type="Proteomes" id="UP000885660">
    <property type="component" value="Unassembled WGS sequence"/>
</dbReference>
<evidence type="ECO:0000313" key="5">
    <source>
        <dbReference type="EMBL" id="HDN85373.1"/>
    </source>
</evidence>